<evidence type="ECO:0000313" key="1">
    <source>
        <dbReference type="EMBL" id="GKX65807.1"/>
    </source>
</evidence>
<dbReference type="Proteomes" id="UP001058074">
    <property type="component" value="Unassembled WGS sequence"/>
</dbReference>
<comment type="caution">
    <text evidence="1">The sequence shown here is derived from an EMBL/GenBank/DDBJ whole genome shotgun (WGS) entry which is preliminary data.</text>
</comment>
<gene>
    <name evidence="1" type="ORF">rsdtw13_10650</name>
</gene>
<reference evidence="1" key="1">
    <citation type="journal article" date="2025" name="Int. J. Syst. Evol. Microbiol.">
        <title>Inconstantimicrobium mannanitabidum sp. nov., a novel member of the family Clostridiaceae isolated from anoxic soil under the treatment of reductive soil disinfestation.</title>
        <authorList>
            <person name="Ueki A."/>
            <person name="Tonouchi A."/>
            <person name="Honma S."/>
            <person name="Kaku N."/>
            <person name="Ueki K."/>
        </authorList>
    </citation>
    <scope>NUCLEOTIDE SEQUENCE</scope>
    <source>
        <strain evidence="1">TW13</strain>
    </source>
</reference>
<sequence>MKLSLKKKIIIGISVIILITSVVGFKKYQYTTGFGMSVESKKNRLEHLIKNEDYYEARELTYTYFITDPNNRDDMITIVDICADNRFTSFSQAEEYKQKCEDEKRKQDELKKKEEEAKVDNEYTKIVDEVNSINISNMTKEQLTKYVNEYMDFLNKYNNKNYDLTVKNLSNLKFKYAYSHADRYFDLYKNMERYELKIGMTKDEVIAFTDYVYPEHINKTTTSSGTHEQYVFGGIYLYFDNGTLTSFQN</sequence>
<keyword evidence="2" id="KW-1185">Reference proteome</keyword>
<accession>A0ACB5R9U1</accession>
<organism evidence="1 2">
    <name type="scientific">Inconstantimicrobium mannanitabidum</name>
    <dbReference type="NCBI Taxonomy" id="1604901"/>
    <lineage>
        <taxon>Bacteria</taxon>
        <taxon>Bacillati</taxon>
        <taxon>Bacillota</taxon>
        <taxon>Clostridia</taxon>
        <taxon>Eubacteriales</taxon>
        <taxon>Clostridiaceae</taxon>
        <taxon>Inconstantimicrobium</taxon>
    </lineage>
</organism>
<proteinExistence type="predicted"/>
<name>A0ACB5R9U1_9CLOT</name>
<protein>
    <submittedName>
        <fullName evidence="1">Uncharacterized protein</fullName>
    </submittedName>
</protein>
<evidence type="ECO:0000313" key="2">
    <source>
        <dbReference type="Proteomes" id="UP001058074"/>
    </source>
</evidence>
<dbReference type="EMBL" id="BROD01000001">
    <property type="protein sequence ID" value="GKX65807.1"/>
    <property type="molecule type" value="Genomic_DNA"/>
</dbReference>